<evidence type="ECO:0000313" key="2">
    <source>
        <dbReference type="Proteomes" id="UP000735302"/>
    </source>
</evidence>
<evidence type="ECO:0000313" key="1">
    <source>
        <dbReference type="EMBL" id="GFO32643.1"/>
    </source>
</evidence>
<dbReference type="AlphaFoldDB" id="A0AAV4CLI9"/>
<dbReference type="EMBL" id="BLXT01006644">
    <property type="protein sequence ID" value="GFO32643.1"/>
    <property type="molecule type" value="Genomic_DNA"/>
</dbReference>
<keyword evidence="2" id="KW-1185">Reference proteome</keyword>
<organism evidence="1 2">
    <name type="scientific">Plakobranchus ocellatus</name>
    <dbReference type="NCBI Taxonomy" id="259542"/>
    <lineage>
        <taxon>Eukaryota</taxon>
        <taxon>Metazoa</taxon>
        <taxon>Spiralia</taxon>
        <taxon>Lophotrochozoa</taxon>
        <taxon>Mollusca</taxon>
        <taxon>Gastropoda</taxon>
        <taxon>Heterobranchia</taxon>
        <taxon>Euthyneura</taxon>
        <taxon>Panpulmonata</taxon>
        <taxon>Sacoglossa</taxon>
        <taxon>Placobranchoidea</taxon>
        <taxon>Plakobranchidae</taxon>
        <taxon>Plakobranchus</taxon>
    </lineage>
</organism>
<gene>
    <name evidence="1" type="ORF">PoB_005914800</name>
</gene>
<sequence>MPVSPVHLLARGVRAWTEFVSLLSLEVRIDRIFYRQKKSPIFERSVGGSCLCFGIRAVRSLLSSKLLGIWWEDTGPGLLWGLFGESNRLPRRFAKRPVDCITAQSMT</sequence>
<proteinExistence type="predicted"/>
<protein>
    <submittedName>
        <fullName evidence="1">Uncharacterized protein</fullName>
    </submittedName>
</protein>
<reference evidence="1 2" key="1">
    <citation type="journal article" date="2021" name="Elife">
        <title>Chloroplast acquisition without the gene transfer in kleptoplastic sea slugs, Plakobranchus ocellatus.</title>
        <authorList>
            <person name="Maeda T."/>
            <person name="Takahashi S."/>
            <person name="Yoshida T."/>
            <person name="Shimamura S."/>
            <person name="Takaki Y."/>
            <person name="Nagai Y."/>
            <person name="Toyoda A."/>
            <person name="Suzuki Y."/>
            <person name="Arimoto A."/>
            <person name="Ishii H."/>
            <person name="Satoh N."/>
            <person name="Nishiyama T."/>
            <person name="Hasebe M."/>
            <person name="Maruyama T."/>
            <person name="Minagawa J."/>
            <person name="Obokata J."/>
            <person name="Shigenobu S."/>
        </authorList>
    </citation>
    <scope>NUCLEOTIDE SEQUENCE [LARGE SCALE GENOMIC DNA]</scope>
</reference>
<accession>A0AAV4CLI9</accession>
<dbReference type="Proteomes" id="UP000735302">
    <property type="component" value="Unassembled WGS sequence"/>
</dbReference>
<comment type="caution">
    <text evidence="1">The sequence shown here is derived from an EMBL/GenBank/DDBJ whole genome shotgun (WGS) entry which is preliminary data.</text>
</comment>
<name>A0AAV4CLI9_9GAST</name>